<evidence type="ECO:0000256" key="2">
    <source>
        <dbReference type="ARBA" id="ARBA00022692"/>
    </source>
</evidence>
<organism evidence="7 8">
    <name type="scientific">Plectus sambesii</name>
    <dbReference type="NCBI Taxonomy" id="2011161"/>
    <lineage>
        <taxon>Eukaryota</taxon>
        <taxon>Metazoa</taxon>
        <taxon>Ecdysozoa</taxon>
        <taxon>Nematoda</taxon>
        <taxon>Chromadorea</taxon>
        <taxon>Plectida</taxon>
        <taxon>Plectina</taxon>
        <taxon>Plectoidea</taxon>
        <taxon>Plectidae</taxon>
        <taxon>Plectus</taxon>
    </lineage>
</organism>
<evidence type="ECO:0000256" key="3">
    <source>
        <dbReference type="ARBA" id="ARBA00022989"/>
    </source>
</evidence>
<keyword evidence="2 5" id="KW-0812">Transmembrane</keyword>
<feature type="transmembrane region" description="Helical" evidence="5">
    <location>
        <begin position="6"/>
        <end position="22"/>
    </location>
</feature>
<evidence type="ECO:0000256" key="1">
    <source>
        <dbReference type="ARBA" id="ARBA00004370"/>
    </source>
</evidence>
<dbReference type="Proteomes" id="UP000887566">
    <property type="component" value="Unplaced"/>
</dbReference>
<feature type="transmembrane region" description="Helical" evidence="5">
    <location>
        <begin position="258"/>
        <end position="277"/>
    </location>
</feature>
<reference evidence="8" key="1">
    <citation type="submission" date="2022-11" db="UniProtKB">
        <authorList>
            <consortium name="WormBaseParasite"/>
        </authorList>
    </citation>
    <scope>IDENTIFICATION</scope>
</reference>
<comment type="subcellular location">
    <subcellularLocation>
        <location evidence="1">Membrane</location>
    </subcellularLocation>
</comment>
<dbReference type="SUPFAM" id="SSF81321">
    <property type="entry name" value="Family A G protein-coupled receptor-like"/>
    <property type="match status" value="1"/>
</dbReference>
<dbReference type="WBParaSite" id="PSAMB.scaffold2215size24544.g16922.t1">
    <property type="protein sequence ID" value="PSAMB.scaffold2215size24544.g16922.t1"/>
    <property type="gene ID" value="PSAMB.scaffold2215size24544.g16922"/>
</dbReference>
<dbReference type="Gene3D" id="1.20.1070.10">
    <property type="entry name" value="Rhodopsin 7-helix transmembrane proteins"/>
    <property type="match status" value="1"/>
</dbReference>
<protein>
    <submittedName>
        <fullName evidence="8">G-protein coupled receptors family 1 profile domain-containing protein</fullName>
    </submittedName>
</protein>
<evidence type="ECO:0000256" key="4">
    <source>
        <dbReference type="ARBA" id="ARBA00023136"/>
    </source>
</evidence>
<dbReference type="CDD" id="cd00637">
    <property type="entry name" value="7tm_classA_rhodopsin-like"/>
    <property type="match status" value="1"/>
</dbReference>
<feature type="transmembrane region" description="Helical" evidence="5">
    <location>
        <begin position="223"/>
        <end position="246"/>
    </location>
</feature>
<keyword evidence="7" id="KW-1185">Reference proteome</keyword>
<dbReference type="PANTHER" id="PTHR31748">
    <property type="entry name" value="SERPENTINE RECEPTOR, CLASS V"/>
    <property type="match status" value="1"/>
</dbReference>
<accession>A0A914VMV1</accession>
<keyword evidence="4 5" id="KW-0472">Membrane</keyword>
<feature type="transmembrane region" description="Helical" evidence="5">
    <location>
        <begin position="43"/>
        <end position="64"/>
    </location>
</feature>
<dbReference type="PANTHER" id="PTHR31748:SF1">
    <property type="entry name" value="SERPENTINE RECEPTOR, CLASS V"/>
    <property type="match status" value="1"/>
</dbReference>
<dbReference type="PROSITE" id="PS50262">
    <property type="entry name" value="G_PROTEIN_RECEP_F1_2"/>
    <property type="match status" value="1"/>
</dbReference>
<evidence type="ECO:0000256" key="5">
    <source>
        <dbReference type="SAM" id="Phobius"/>
    </source>
</evidence>
<sequence>MLPFTLISIPVYVIFFCTLIRYRKAELSGAFFTLHISTAVADLLNLIFGKFFFKFPVFCGLFPLGYDIAMRYSFFFGKLVAFMLWYTMHAQMCGVVAITINRFTALVFPLRHSKIWTKRFLYLMIIGMWLLPLAFSVLVLTTEIELLANWNSEGELRWYKYQYEDAWVETIIYGVSGIWIGVVLNVTLLIMYVIQFIKFVRNRAALERSNIAAKTKAYTELKLALCGFVIFLVLSAYGLVLLRMIAENLFEYYCDACIHLYSVIGDIYAWATPYILLTMSSQVRHCFLNTIGLGRLSKTNKVTHLITSVSGMLERRTAFL</sequence>
<dbReference type="InterPro" id="IPR019426">
    <property type="entry name" value="7TM_GPCR_serpentine_rcpt_Srv"/>
</dbReference>
<evidence type="ECO:0000313" key="8">
    <source>
        <dbReference type="WBParaSite" id="PSAMB.scaffold2215size24544.g16922.t1"/>
    </source>
</evidence>
<feature type="transmembrane region" description="Helical" evidence="5">
    <location>
        <begin position="120"/>
        <end position="140"/>
    </location>
</feature>
<dbReference type="Pfam" id="PF10323">
    <property type="entry name" value="7TM_GPCR_Srv"/>
    <property type="match status" value="1"/>
</dbReference>
<feature type="transmembrane region" description="Helical" evidence="5">
    <location>
        <begin position="171"/>
        <end position="194"/>
    </location>
</feature>
<dbReference type="InterPro" id="IPR017452">
    <property type="entry name" value="GPCR_Rhodpsn_7TM"/>
</dbReference>
<name>A0A914VMV1_9BILA</name>
<proteinExistence type="predicted"/>
<keyword evidence="3 5" id="KW-1133">Transmembrane helix</keyword>
<evidence type="ECO:0000313" key="7">
    <source>
        <dbReference type="Proteomes" id="UP000887566"/>
    </source>
</evidence>
<feature type="transmembrane region" description="Helical" evidence="5">
    <location>
        <begin position="84"/>
        <end position="108"/>
    </location>
</feature>
<feature type="domain" description="G-protein coupled receptors family 1 profile" evidence="6">
    <location>
        <begin position="11"/>
        <end position="276"/>
    </location>
</feature>
<evidence type="ECO:0000259" key="6">
    <source>
        <dbReference type="PROSITE" id="PS50262"/>
    </source>
</evidence>
<dbReference type="GO" id="GO:0016020">
    <property type="term" value="C:membrane"/>
    <property type="evidence" value="ECO:0007669"/>
    <property type="project" value="UniProtKB-SubCell"/>
</dbReference>
<dbReference type="AlphaFoldDB" id="A0A914VMV1"/>